<dbReference type="InterPro" id="IPR015403">
    <property type="entry name" value="Mon2/Sec7/BIG1-like_HDS"/>
</dbReference>
<dbReference type="PROSITE" id="PS00108">
    <property type="entry name" value="PROTEIN_KINASE_ST"/>
    <property type="match status" value="1"/>
</dbReference>
<dbReference type="GO" id="GO:0033209">
    <property type="term" value="P:tumor necrosis factor-mediated signaling pathway"/>
    <property type="evidence" value="ECO:0007669"/>
    <property type="project" value="TreeGrafter"/>
</dbReference>
<keyword evidence="7" id="KW-0808">Transferase</keyword>
<evidence type="ECO:0000256" key="9">
    <source>
        <dbReference type="ARBA" id="ARBA00022777"/>
    </source>
</evidence>
<evidence type="ECO:0000256" key="10">
    <source>
        <dbReference type="ARBA" id="ARBA00022840"/>
    </source>
</evidence>
<dbReference type="InterPro" id="IPR011009">
    <property type="entry name" value="Kinase-like_dom_sf"/>
</dbReference>
<feature type="domain" description="Protein kinase" evidence="14">
    <location>
        <begin position="13"/>
        <end position="316"/>
    </location>
</feature>
<keyword evidence="5" id="KW-0723">Serine/threonine-protein kinase</keyword>
<dbReference type="EC" id="2.7.11.10" evidence="3"/>
<accession>A0A3S3SNN3</accession>
<keyword evidence="11" id="KW-0539">Nucleus</keyword>
<feature type="compositionally biased region" description="Basic and acidic residues" evidence="13">
    <location>
        <begin position="1073"/>
        <end position="1090"/>
    </location>
</feature>
<dbReference type="GO" id="GO:0005085">
    <property type="term" value="F:guanyl-nucleotide exchange factor activity"/>
    <property type="evidence" value="ECO:0007669"/>
    <property type="project" value="InterPro"/>
</dbReference>
<dbReference type="PANTHER" id="PTHR22969:SF17">
    <property type="entry name" value="INHIBITOR OF NUCLEAR FACTOR KAPPA-B KINASE SUBUNIT BETA"/>
    <property type="match status" value="1"/>
</dbReference>
<evidence type="ECO:0000256" key="12">
    <source>
        <dbReference type="ARBA" id="ARBA00048789"/>
    </source>
</evidence>
<evidence type="ECO:0000256" key="13">
    <source>
        <dbReference type="SAM" id="MobiDB-lite"/>
    </source>
</evidence>
<comment type="catalytic activity">
    <reaction evidence="12">
        <text>L-seryl-[I-kappa-B protein] + ATP = O-phospho-L-seryl-[I-kappa-B protein] + ADP + H(+)</text>
        <dbReference type="Rhea" id="RHEA:19073"/>
        <dbReference type="Rhea" id="RHEA-COMP:13698"/>
        <dbReference type="Rhea" id="RHEA-COMP:13699"/>
        <dbReference type="ChEBI" id="CHEBI:15378"/>
        <dbReference type="ChEBI" id="CHEBI:29999"/>
        <dbReference type="ChEBI" id="CHEBI:30616"/>
        <dbReference type="ChEBI" id="CHEBI:83421"/>
        <dbReference type="ChEBI" id="CHEBI:456216"/>
        <dbReference type="EC" id="2.7.11.10"/>
    </reaction>
</comment>
<gene>
    <name evidence="15" type="ORF">B4U79_10041</name>
</gene>
<dbReference type="InterPro" id="IPR000719">
    <property type="entry name" value="Prot_kinase_dom"/>
</dbReference>
<evidence type="ECO:0000256" key="3">
    <source>
        <dbReference type="ARBA" id="ARBA00012442"/>
    </source>
</evidence>
<dbReference type="Gene3D" id="3.30.200.20">
    <property type="entry name" value="Phosphorylase Kinase, domain 1"/>
    <property type="match status" value="1"/>
</dbReference>
<evidence type="ECO:0000256" key="8">
    <source>
        <dbReference type="ARBA" id="ARBA00022741"/>
    </source>
</evidence>
<dbReference type="PROSITE" id="PS50011">
    <property type="entry name" value="PROTEIN_KINASE_DOM"/>
    <property type="match status" value="1"/>
</dbReference>
<evidence type="ECO:0000313" key="15">
    <source>
        <dbReference type="EMBL" id="RWS16722.1"/>
    </source>
</evidence>
<dbReference type="GO" id="GO:0005634">
    <property type="term" value="C:nucleus"/>
    <property type="evidence" value="ECO:0007669"/>
    <property type="project" value="UniProtKB-SubCell"/>
</dbReference>
<dbReference type="InterPro" id="IPR008271">
    <property type="entry name" value="Ser/Thr_kinase_AS"/>
</dbReference>
<comment type="caution">
    <text evidence="15">The sequence shown here is derived from an EMBL/GenBank/DDBJ whole genome shotgun (WGS) entry which is preliminary data.</text>
</comment>
<dbReference type="GO" id="GO:0005524">
    <property type="term" value="F:ATP binding"/>
    <property type="evidence" value="ECO:0007669"/>
    <property type="project" value="UniProtKB-KW"/>
</dbReference>
<dbReference type="STRING" id="1965070.A0A3S3SNN3"/>
<dbReference type="EMBL" id="NCKU01000183">
    <property type="protein sequence ID" value="RWS16722.1"/>
    <property type="molecule type" value="Genomic_DNA"/>
</dbReference>
<protein>
    <recommendedName>
        <fullName evidence="3">IkappaB kinase</fullName>
        <ecNumber evidence="3">2.7.11.10</ecNumber>
    </recommendedName>
</protein>
<evidence type="ECO:0000256" key="2">
    <source>
        <dbReference type="ARBA" id="ARBA00004496"/>
    </source>
</evidence>
<dbReference type="InterPro" id="IPR000904">
    <property type="entry name" value="Sec7_dom"/>
</dbReference>
<dbReference type="FunFam" id="1.10.510.10:FF:000147">
    <property type="entry name" value="Inhibitor of nuclear factor kappa-B kinase subunit beta"/>
    <property type="match status" value="1"/>
</dbReference>
<feature type="region of interest" description="Disordered" evidence="13">
    <location>
        <begin position="1070"/>
        <end position="1092"/>
    </location>
</feature>
<dbReference type="GO" id="GO:0008385">
    <property type="term" value="C:IkappaB kinase complex"/>
    <property type="evidence" value="ECO:0007669"/>
    <property type="project" value="TreeGrafter"/>
</dbReference>
<keyword evidence="16" id="KW-1185">Reference proteome</keyword>
<dbReference type="SMART" id="SM00222">
    <property type="entry name" value="Sec7"/>
    <property type="match status" value="1"/>
</dbReference>
<dbReference type="Gene3D" id="3.10.20.90">
    <property type="entry name" value="Phosphatidylinositol 3-kinase Catalytic Subunit, Chain A, domain 1"/>
    <property type="match status" value="1"/>
</dbReference>
<organism evidence="15 16">
    <name type="scientific">Dinothrombium tinctorium</name>
    <dbReference type="NCBI Taxonomy" id="1965070"/>
    <lineage>
        <taxon>Eukaryota</taxon>
        <taxon>Metazoa</taxon>
        <taxon>Ecdysozoa</taxon>
        <taxon>Arthropoda</taxon>
        <taxon>Chelicerata</taxon>
        <taxon>Arachnida</taxon>
        <taxon>Acari</taxon>
        <taxon>Acariformes</taxon>
        <taxon>Trombidiformes</taxon>
        <taxon>Prostigmata</taxon>
        <taxon>Anystina</taxon>
        <taxon>Parasitengona</taxon>
        <taxon>Trombidioidea</taxon>
        <taxon>Trombidiidae</taxon>
        <taxon>Dinothrombium</taxon>
    </lineage>
</organism>
<keyword evidence="4" id="KW-0963">Cytoplasm</keyword>
<evidence type="ECO:0000259" key="14">
    <source>
        <dbReference type="PROSITE" id="PS50011"/>
    </source>
</evidence>
<keyword evidence="6" id="KW-0597">Phosphoprotein</keyword>
<dbReference type="InterPro" id="IPR051180">
    <property type="entry name" value="IKK"/>
</dbReference>
<keyword evidence="9" id="KW-0418">Kinase</keyword>
<dbReference type="GO" id="GO:0008384">
    <property type="term" value="F:IkappaB kinase activity"/>
    <property type="evidence" value="ECO:0007669"/>
    <property type="project" value="UniProtKB-EC"/>
</dbReference>
<dbReference type="Gene3D" id="1.10.510.10">
    <property type="entry name" value="Transferase(Phosphotransferase) domain 1"/>
    <property type="match status" value="1"/>
</dbReference>
<comment type="subcellular location">
    <subcellularLocation>
        <location evidence="2">Cytoplasm</location>
    </subcellularLocation>
    <subcellularLocation>
        <location evidence="1">Nucleus</location>
    </subcellularLocation>
</comment>
<evidence type="ECO:0000256" key="5">
    <source>
        <dbReference type="ARBA" id="ARBA00022527"/>
    </source>
</evidence>
<keyword evidence="10" id="KW-0067">ATP-binding</keyword>
<evidence type="ECO:0000313" key="16">
    <source>
        <dbReference type="Proteomes" id="UP000285301"/>
    </source>
</evidence>
<dbReference type="OrthoDB" id="10002886at2759"/>
<dbReference type="Pfam" id="PF09324">
    <property type="entry name" value="Sec7-like_HDS"/>
    <property type="match status" value="1"/>
</dbReference>
<proteinExistence type="predicted"/>
<dbReference type="SUPFAM" id="SSF56112">
    <property type="entry name" value="Protein kinase-like (PK-like)"/>
    <property type="match status" value="1"/>
</dbReference>
<dbReference type="Gene3D" id="1.20.1270.250">
    <property type="match status" value="1"/>
</dbReference>
<dbReference type="InterPro" id="IPR046375">
    <property type="entry name" value="IKBKB_SDD_sf"/>
</dbReference>
<name>A0A3S3SNN3_9ACAR</name>
<evidence type="ECO:0000256" key="6">
    <source>
        <dbReference type="ARBA" id="ARBA00022553"/>
    </source>
</evidence>
<reference evidence="15 16" key="1">
    <citation type="journal article" date="2018" name="Gigascience">
        <title>Genomes of trombidid mites reveal novel predicted allergens and laterally-transferred genes associated with secondary metabolism.</title>
        <authorList>
            <person name="Dong X."/>
            <person name="Chaisiri K."/>
            <person name="Xia D."/>
            <person name="Armstrong S.D."/>
            <person name="Fang Y."/>
            <person name="Donnelly M.J."/>
            <person name="Kadowaki T."/>
            <person name="McGarry J.W."/>
            <person name="Darby A.C."/>
            <person name="Makepeace B.L."/>
        </authorList>
    </citation>
    <scope>NUCLEOTIDE SEQUENCE [LARGE SCALE GENOMIC DNA]</scope>
    <source>
        <strain evidence="15">UoL-WK</strain>
    </source>
</reference>
<dbReference type="Proteomes" id="UP000285301">
    <property type="component" value="Unassembled WGS sequence"/>
</dbReference>
<evidence type="ECO:0000256" key="7">
    <source>
        <dbReference type="ARBA" id="ARBA00022679"/>
    </source>
</evidence>
<evidence type="ECO:0000256" key="1">
    <source>
        <dbReference type="ARBA" id="ARBA00004123"/>
    </source>
</evidence>
<dbReference type="PANTHER" id="PTHR22969">
    <property type="entry name" value="IKB KINASE"/>
    <property type="match status" value="1"/>
</dbReference>
<evidence type="ECO:0000256" key="4">
    <source>
        <dbReference type="ARBA" id="ARBA00022490"/>
    </source>
</evidence>
<dbReference type="GO" id="GO:0032012">
    <property type="term" value="P:regulation of ARF protein signal transduction"/>
    <property type="evidence" value="ECO:0007669"/>
    <property type="project" value="InterPro"/>
</dbReference>
<dbReference type="Pfam" id="PF00069">
    <property type="entry name" value="Pkinase"/>
    <property type="match status" value="1"/>
</dbReference>
<sequence>MNAKVENIVVGKWQRDATLGSGAFGVITLWRNIESGERIALKQCKWTVTGNADVKEIDLMNAITPKHRERWKQEVQIMHKLDHPNVIKAIKVPSVLDVPSSFDLPSLGMEYCSGGDLRRVLNKPENCCGLEEKAVRSILSQIASAVLYLHSNRIIHRDLKPENIVIQIKSNGDLVYKLIDLGYCKQLDQSSLCNSFVGTLQYLAPELFISKQYTSAVDNWSFGLLAHEIITGKRPFLPHLSPTQWIPIVSRKKSEDICAVHDTKLGKVTFSKEISSFNHISKSLKENIEIWLRTVFEWDPSKRGGKEAFVQLENILSKVIVDVFILNSLEYFSYEVNRETQFNEFQILIESNSKIAPKDQFIVFQAVNNSNEALIFSTNVKEDFFRSFCEQCHESKQFAAKAYLLDRSKPLVYASYLSSRIIPSSVEQVLLNPTQLVTFEEQKSCWKYLIWSSQKIVQQFISLVQVYNLIVNHNANLVDYVLRKFNNSNIRCHQVSAINEFFKTKLNIDLNMISKNEALTKSDKMNNLLSTCEEIFTTFKSQQWLDSKLKIYSHSLTELFTEQKDLINQNRKEFDFNPLSPRNISDSINKDSYQMIETYLKMLQVFDEMRRKPKEERVKHVKSVGNEAAFDNTAIVRLLCDIFQVLEKLMKQAFAEISKLVEFTDSCQKMELDINSLSKYLLQIQSLKDLQAKYQTCIWDLLSASEFDSNSKMNCDRNDVNISTKFKRMDELLSKIIAEVSSSKESQVCDACYAAKEILGDKSTLLKCPASEIRVKCLSVIKYALESKSSKLKVLAVNGCQHMLRDDLYWICDTLDEHQLLPLQMCAVIESTILTQSESIQIDLLKILMEMIWCPLQIKLLSSGISKIKCASNQESIIESAGNHGFGRGSESVQSKCNDKISALKEMFSIAQELIRLFGTKVSMRPVLEALFHRIFMDSVKECSLSDDKHIVNQSVLCVVMFLQTLDKIVRGEGLETELINAIKEWSLNQSNTFSEYFDETGCDNTSRKREDSTKLTNSGHLMRKDFKDFEITSYKNKLGEILDDSSSLSSSSSTCSLSGENVDEYVSCKHSRSSETRESTETELGDFKDSTTVNEEFNKESETLIEKLKLINVADDSSVGHTWLEGCKDNKNMIDRLDRENARHFYYTFKSHLHDIVLLRTAVEVDCTLQKFASQFSNDLWESQSEIIASKAKKTIVKSEQHYIIINSDGLYLAMYSGLVLSLKLQNIHYYDDPNNIDVPISEQEFVNEVQKSGVLIYISATWLREFYQMILKNNIFEDFPEQMRKENLPLLNLIKDIGGQNDRSKGAYELSDFKKITHSTSLHSLNTSSELESSKVIVKLLITKFWSSISTILSSLFMNDSEMNTTQSLLTLLLSDFQKEYLEKRETLIQCLEALQTTARICILLGLQSKCNGIFDMLTKSITNPYIDGNNKKKGFYTEIGFTPCLHSSQVLSLQAIMTSALEVASHCHPCWDFVFTCCSYVLNLEYLHFSKQNTTKESKFNFVLKLKKEKPSELEFPELQPVITLLGPHTEAEISECLNECIKDSSKSNASHETLLHDKNFERAVECLAYLAEKVFTDAASRLNLESLIGFLQSLINNSSRELNSRTKSNSLTKAPLLFHKFCDVMLKITKSGRPLIHMMKCWSIAYPHFVEAACQKMDSFVCKTAISTINDIITSTLSSYTELPFFHFNEALFKPYETLLLLEMCESDIQEMIISSICGFVEGFAEELRSGWRSLFGALRGIRLPNIPYGNNAVDAYELEMERVRQLRVILDIFEAFLDKKHLDIFANAAVDCLLCLLQLLKDPLSEEMSNHVTEVANYDNNDSVDLCLLALKYLHQFESMLRSMYKMPACPMFSCNRSITTCSEPKTIDMPAFCEKELHLNVPSLLSDIDRAVKILHVWYLLLDGLTNSITTCPLQHQTKTMEMSLSLLGTLRQNPGQEFATYCINHIALPLLQRWSRSLVIELELNSNVHLNNFKHFCGLLSHLVIEHLKVAKENENDIGFDLMLTQTLVVFIEMSDGAKPRPMVNLSLACIRHVVLESFQFWTKSMFTTLLSMFKIGTKIHLYNLNEIIDAFSNRTIHFYDDLSAIKIVTKRQNTHPFEEPEMIVRGYVQQVFLLDSQRSFSNITKRGDSDNRCFMLQIERDNIEHFEISFTRLVRDLFSHQTLLITLAEILLYGLPHTLPNVSNLMSKLKGKSPFILNLDRNTINQFLEVFSNAGHIYREFDNRPGLKFLIQKICDISVPANLYQQSALCFSVKFLIYFFFCIENSDSCEYELKLQQLFERTCEEYTDFIIQTQQTDSRLDELSQQPIFFMPQIVELNEILGEKKLNNSEENCETLNEDDNDIRIYKIVDQNQIKKMTNEYKKWKSQHCPIPPSFSEKIERKKSLPKRFYCEKSISAVEKANQISLMKDSEAYLCLWTQILQSILELHLALSQDLFEKFVPIFESGFESLVMYAMSKDLKSLLTLWIRRVAFRE</sequence>
<dbReference type="SMART" id="SM00220">
    <property type="entry name" value="S_TKc"/>
    <property type="match status" value="1"/>
</dbReference>
<dbReference type="GO" id="GO:0045944">
    <property type="term" value="P:positive regulation of transcription by RNA polymerase II"/>
    <property type="evidence" value="ECO:0007669"/>
    <property type="project" value="TreeGrafter"/>
</dbReference>
<keyword evidence="8" id="KW-0547">Nucleotide-binding</keyword>
<evidence type="ECO:0000256" key="11">
    <source>
        <dbReference type="ARBA" id="ARBA00023242"/>
    </source>
</evidence>